<evidence type="ECO:0000256" key="5">
    <source>
        <dbReference type="ARBA" id="ARBA00022692"/>
    </source>
</evidence>
<dbReference type="InterPro" id="IPR038731">
    <property type="entry name" value="RgtA/B/C-like"/>
</dbReference>
<feature type="transmembrane region" description="Helical" evidence="8">
    <location>
        <begin position="118"/>
        <end position="138"/>
    </location>
</feature>
<dbReference type="AlphaFoldDB" id="A0A091C1D3"/>
<proteinExistence type="predicted"/>
<reference evidence="10 11" key="1">
    <citation type="submission" date="2013-09" db="EMBL/GenBank/DDBJ databases">
        <title>Genome sequencing of Arenimonas composti.</title>
        <authorList>
            <person name="Chen F."/>
            <person name="Wang G."/>
        </authorList>
    </citation>
    <scope>NUCLEOTIDE SEQUENCE [LARGE SCALE GENOMIC DNA]</scope>
    <source>
        <strain evidence="10 11">TR7-09</strain>
    </source>
</reference>
<comment type="subcellular location">
    <subcellularLocation>
        <location evidence="1">Cell membrane</location>
        <topology evidence="1">Multi-pass membrane protein</topology>
    </subcellularLocation>
</comment>
<feature type="transmembrane region" description="Helical" evidence="8">
    <location>
        <begin position="252"/>
        <end position="278"/>
    </location>
</feature>
<keyword evidence="5 8" id="KW-0812">Transmembrane</keyword>
<evidence type="ECO:0000256" key="2">
    <source>
        <dbReference type="ARBA" id="ARBA00022475"/>
    </source>
</evidence>
<evidence type="ECO:0000313" key="10">
    <source>
        <dbReference type="EMBL" id="KFN50420.1"/>
    </source>
</evidence>
<evidence type="ECO:0000256" key="4">
    <source>
        <dbReference type="ARBA" id="ARBA00022679"/>
    </source>
</evidence>
<name>A0A091C1D3_9GAMM</name>
<keyword evidence="7 8" id="KW-0472">Membrane</keyword>
<evidence type="ECO:0000256" key="8">
    <source>
        <dbReference type="SAM" id="Phobius"/>
    </source>
</evidence>
<evidence type="ECO:0000256" key="3">
    <source>
        <dbReference type="ARBA" id="ARBA00022676"/>
    </source>
</evidence>
<protein>
    <recommendedName>
        <fullName evidence="9">Glycosyltransferase RgtA/B/C/D-like domain-containing protein</fullName>
    </recommendedName>
</protein>
<dbReference type="InterPro" id="IPR050297">
    <property type="entry name" value="LipidA_mod_glycosyltrf_83"/>
</dbReference>
<comment type="caution">
    <text evidence="10">The sequence shown here is derived from an EMBL/GenBank/DDBJ whole genome shotgun (WGS) entry which is preliminary data.</text>
</comment>
<keyword evidence="2" id="KW-1003">Cell membrane</keyword>
<dbReference type="STRING" id="1121013.GCA_000426365_02795"/>
<keyword evidence="6 8" id="KW-1133">Transmembrane helix</keyword>
<keyword evidence="11" id="KW-1185">Reference proteome</keyword>
<feature type="transmembrane region" description="Helical" evidence="8">
    <location>
        <begin position="89"/>
        <end position="106"/>
    </location>
</feature>
<feature type="transmembrane region" description="Helical" evidence="8">
    <location>
        <begin position="322"/>
        <end position="339"/>
    </location>
</feature>
<evidence type="ECO:0000256" key="6">
    <source>
        <dbReference type="ARBA" id="ARBA00022989"/>
    </source>
</evidence>
<feature type="transmembrane region" description="Helical" evidence="8">
    <location>
        <begin position="172"/>
        <end position="199"/>
    </location>
</feature>
<evidence type="ECO:0000259" key="9">
    <source>
        <dbReference type="Pfam" id="PF13231"/>
    </source>
</evidence>
<dbReference type="eggNOG" id="COG1807">
    <property type="taxonomic scope" value="Bacteria"/>
</dbReference>
<feature type="domain" description="Glycosyltransferase RgtA/B/C/D-like" evidence="9">
    <location>
        <begin position="68"/>
        <end position="229"/>
    </location>
</feature>
<keyword evidence="3" id="KW-0328">Glycosyltransferase</keyword>
<dbReference type="Proteomes" id="UP000029391">
    <property type="component" value="Unassembled WGS sequence"/>
</dbReference>
<dbReference type="GO" id="GO:0009103">
    <property type="term" value="P:lipopolysaccharide biosynthetic process"/>
    <property type="evidence" value="ECO:0007669"/>
    <property type="project" value="UniProtKB-ARBA"/>
</dbReference>
<feature type="transmembrane region" description="Helical" evidence="8">
    <location>
        <begin position="346"/>
        <end position="364"/>
    </location>
</feature>
<feature type="transmembrane region" description="Helical" evidence="8">
    <location>
        <begin position="290"/>
        <end position="310"/>
    </location>
</feature>
<evidence type="ECO:0000313" key="11">
    <source>
        <dbReference type="Proteomes" id="UP000029391"/>
    </source>
</evidence>
<dbReference type="PANTHER" id="PTHR33908:SF11">
    <property type="entry name" value="MEMBRANE PROTEIN"/>
    <property type="match status" value="1"/>
</dbReference>
<dbReference type="EMBL" id="AWXU01000020">
    <property type="protein sequence ID" value="KFN50420.1"/>
    <property type="molecule type" value="Genomic_DNA"/>
</dbReference>
<accession>A0A091C1D3</accession>
<feature type="transmembrane region" description="Helical" evidence="8">
    <location>
        <begin position="29"/>
        <end position="49"/>
    </location>
</feature>
<dbReference type="PANTHER" id="PTHR33908">
    <property type="entry name" value="MANNOSYLTRANSFERASE YKCB-RELATED"/>
    <property type="match status" value="1"/>
</dbReference>
<feature type="transmembrane region" description="Helical" evidence="8">
    <location>
        <begin position="211"/>
        <end position="232"/>
    </location>
</feature>
<sequence length="643" mass="67862">MSLFPGEFAVSITFTDTCMSVNPARARFLALWCVLLAAKAWLAARLPAFGDEAFYAQESRHLAWAYSDVPALTAWLARAGSELAGDGIFAIRLPFLLLGALLPWLVVRIAARWFGNEAGWQAGTLALLLPLAATAGVLALPDVPLLFAALLCVDAVARLLRDARDRVATLQLAFALALGALAHYRFAAVIVAGAAGLLMAPTGRDLLRRPAILAALAAGIAGWAPLLGWNLAHAGAGVAFQFVDRHPWQAQAAGLAWLPVQAVLLTPPLCVLLLATLARAWRQRHAAAHWALLAGTGAVATLGWGVLAFFADRERVSFHWPLAGWLLLTVAAPAVLAGWRPWVRRAVFGLAAIGTAALFAYAGLQTSPAARAELAATPAWADEFAGWDEAAAAVRAELAAMPAGSRVVADNFLLGAQLSLALGRDDIAVLPHPRNGKHGRAAQLALWDLATPGRSGWGEVSVLLVVEDTARPLKDRLRGYDALCARTGLAAPPRIVAVDRGRKRFLLWSLPAGPAATDGAPGAGAAAGCRLPALAWIDAPAPGSAVGGRLAVEGWAWRPGERLAAVEVLIDGVPVARADYGNPRPDVLAYWGRGDAGEDPGVGFRAELDTAVLAPGRYWLGLRLHGGDGRIEDWPEQVLRIER</sequence>
<evidence type="ECO:0000256" key="7">
    <source>
        <dbReference type="ARBA" id="ARBA00023136"/>
    </source>
</evidence>
<dbReference type="GO" id="GO:0005886">
    <property type="term" value="C:plasma membrane"/>
    <property type="evidence" value="ECO:0007669"/>
    <property type="project" value="UniProtKB-SubCell"/>
</dbReference>
<organism evidence="10 11">
    <name type="scientific">Arenimonas composti TR7-09 = DSM 18010</name>
    <dbReference type="NCBI Taxonomy" id="1121013"/>
    <lineage>
        <taxon>Bacteria</taxon>
        <taxon>Pseudomonadati</taxon>
        <taxon>Pseudomonadota</taxon>
        <taxon>Gammaproteobacteria</taxon>
        <taxon>Lysobacterales</taxon>
        <taxon>Lysobacteraceae</taxon>
        <taxon>Arenimonas</taxon>
    </lineage>
</organism>
<evidence type="ECO:0000256" key="1">
    <source>
        <dbReference type="ARBA" id="ARBA00004651"/>
    </source>
</evidence>
<keyword evidence="4" id="KW-0808">Transferase</keyword>
<dbReference type="Pfam" id="PF13231">
    <property type="entry name" value="PMT_2"/>
    <property type="match status" value="1"/>
</dbReference>
<dbReference type="GO" id="GO:0016763">
    <property type="term" value="F:pentosyltransferase activity"/>
    <property type="evidence" value="ECO:0007669"/>
    <property type="project" value="TreeGrafter"/>
</dbReference>
<gene>
    <name evidence="10" type="ORF">P873_07090</name>
</gene>